<dbReference type="FunCoup" id="B0WMM9">
    <property type="interactions" value="26"/>
</dbReference>
<dbReference type="STRING" id="7176.B0WMM9"/>
<feature type="region of interest" description="Disordered" evidence="1">
    <location>
        <begin position="1"/>
        <end position="48"/>
    </location>
</feature>
<reference evidence="3" key="2">
    <citation type="submission" date="2020-05" db="UniProtKB">
        <authorList>
            <consortium name="EnsemblMetazoa"/>
        </authorList>
    </citation>
    <scope>IDENTIFICATION</scope>
    <source>
        <strain evidence="3">JHB</strain>
    </source>
</reference>
<dbReference type="InParanoid" id="B0WMM9"/>
<name>B0WMM9_CULQU</name>
<feature type="compositionally biased region" description="Low complexity" evidence="1">
    <location>
        <begin position="1"/>
        <end position="20"/>
    </location>
</feature>
<dbReference type="VEuPathDB" id="VectorBase:CPIJ008235"/>
<gene>
    <name evidence="3" type="primary">6040583</name>
    <name evidence="2" type="ORF">CpipJ_CPIJ008235</name>
</gene>
<dbReference type="KEGG" id="cqu:CpipJ_CPIJ008235"/>
<dbReference type="OrthoDB" id="7454303at2759"/>
<evidence type="ECO:0000313" key="3">
    <source>
        <dbReference type="EnsemblMetazoa" id="CPIJ008235-PA"/>
    </source>
</evidence>
<dbReference type="EnsemblMetazoa" id="CPIJ008235-RA">
    <property type="protein sequence ID" value="CPIJ008235-PA"/>
    <property type="gene ID" value="CPIJ008235"/>
</dbReference>
<proteinExistence type="predicted"/>
<keyword evidence="4" id="KW-1185">Reference proteome</keyword>
<organism>
    <name type="scientific">Culex quinquefasciatus</name>
    <name type="common">Southern house mosquito</name>
    <name type="synonym">Culex pungens</name>
    <dbReference type="NCBI Taxonomy" id="7176"/>
    <lineage>
        <taxon>Eukaryota</taxon>
        <taxon>Metazoa</taxon>
        <taxon>Ecdysozoa</taxon>
        <taxon>Arthropoda</taxon>
        <taxon>Hexapoda</taxon>
        <taxon>Insecta</taxon>
        <taxon>Pterygota</taxon>
        <taxon>Neoptera</taxon>
        <taxon>Endopterygota</taxon>
        <taxon>Diptera</taxon>
        <taxon>Nematocera</taxon>
        <taxon>Culicoidea</taxon>
        <taxon>Culicidae</taxon>
        <taxon>Culicinae</taxon>
        <taxon>Culicini</taxon>
        <taxon>Culex</taxon>
        <taxon>Culex</taxon>
    </lineage>
</organism>
<dbReference type="OMA" id="RCAMLPD"/>
<evidence type="ECO:0000313" key="2">
    <source>
        <dbReference type="EMBL" id="EDS31111.1"/>
    </source>
</evidence>
<reference evidence="2" key="1">
    <citation type="submission" date="2007-03" db="EMBL/GenBank/DDBJ databases">
        <title>Annotation of Culex pipiens quinquefasciatus.</title>
        <authorList>
            <consortium name="The Broad Institute Genome Sequencing Platform"/>
            <person name="Atkinson P.W."/>
            <person name="Hemingway J."/>
            <person name="Christensen B.M."/>
            <person name="Higgs S."/>
            <person name="Kodira C."/>
            <person name="Hannick L."/>
            <person name="Megy K."/>
            <person name="O'Leary S."/>
            <person name="Pearson M."/>
            <person name="Haas B.J."/>
            <person name="Mauceli E."/>
            <person name="Wortman J.R."/>
            <person name="Lee N.H."/>
            <person name="Guigo R."/>
            <person name="Stanke M."/>
            <person name="Alvarado L."/>
            <person name="Amedeo P."/>
            <person name="Antoine C.H."/>
            <person name="Arensburger P."/>
            <person name="Bidwell S.L."/>
            <person name="Crawford M."/>
            <person name="Camaro F."/>
            <person name="Devon K."/>
            <person name="Engels R."/>
            <person name="Hammond M."/>
            <person name="Howarth C."/>
            <person name="Koehrsen M."/>
            <person name="Lawson D."/>
            <person name="Montgomery P."/>
            <person name="Nene V."/>
            <person name="Nusbaum C."/>
            <person name="Puiu D."/>
            <person name="Romero-Severson J."/>
            <person name="Severson D.W."/>
            <person name="Shumway M."/>
            <person name="Sisk P."/>
            <person name="Stolte C."/>
            <person name="Zeng Q."/>
            <person name="Eisenstadt E."/>
            <person name="Fraser-Liggett C."/>
            <person name="Strausberg R."/>
            <person name="Galagan J."/>
            <person name="Birren B."/>
            <person name="Collins F.H."/>
        </authorList>
    </citation>
    <scope>NUCLEOTIDE SEQUENCE [LARGE SCALE GENOMIC DNA]</scope>
    <source>
        <strain evidence="2">JHB</strain>
    </source>
</reference>
<dbReference type="Proteomes" id="UP000002320">
    <property type="component" value="Unassembled WGS sequence"/>
</dbReference>
<accession>B0WMM9</accession>
<dbReference type="EMBL" id="DS231999">
    <property type="protein sequence ID" value="EDS31111.1"/>
    <property type="molecule type" value="Genomic_DNA"/>
</dbReference>
<dbReference type="HOGENOM" id="CLU_459443_0_0_1"/>
<sequence>MPSTRNSSRSSTGSSSEASTVIETTTAVLGKRTSSLRSASSSQEENDAALSKRFKFGLSIAEERRNLRKLKNITNTVLTAEGAATVENRKRKKVVVGEEDGGKRKKDGEESAEAIVAESQQKLRESLGKHYFDVARRLNLEYEPGCLRNVKQCAERHANRMVQARRVDLGRQRDTKELLIEARPLQFLEHLELALMRNQFIDSQLFTKTLEVILTINPPSSELNADYRISSVLEHATSVLDRTVEQFPPCWLDLRASYQGIIFGSLEEDCFSRYDRSEGLLKVVLFLLETCVESDPAAGRLHKTASSNMTSMMATFHQWEMENNQKYDFDLLSRDERFERLFVVLSILVKILELDLSMWILRHPHKTKENMQKDTRKPLLVSVLWNEHSTVGEVNSFVRRIVTLYVNVVALRFPKEDVRVVARLLSVIGTTINLSEIQYDGTVDYPCIKDNTRYFVRQISRQVESSPYYSMSLCLRAIEQMRSPLIRMILVDDLLHRFNHQLDSSAGPCAASYMKHLVKGRWRSCAVEDDALQQPSDLPPERYPFLDRRRTRKSAHEIGRTQYVNLLLTGFRAYMQVFPVTHYFASFKQQSPACTSYATRSPSKSPKRLSTEQLRGHRFDFRALERRINVLEVQRKRSRTIVRPAAERPVPVDAAPLVLEEVNVTPALLVYYRDELKHLLLVQRWLRTKTAAEQEERDMFAGWRKYLASIDETLSCE</sequence>
<dbReference type="VEuPathDB" id="VectorBase:CQUJHB011694"/>
<protein>
    <submittedName>
        <fullName evidence="2 3">Uncharacterized protein</fullName>
    </submittedName>
</protein>
<evidence type="ECO:0000313" key="4">
    <source>
        <dbReference type="Proteomes" id="UP000002320"/>
    </source>
</evidence>
<dbReference type="AlphaFoldDB" id="B0WMM9"/>
<evidence type="ECO:0000256" key="1">
    <source>
        <dbReference type="SAM" id="MobiDB-lite"/>
    </source>
</evidence>
<dbReference type="eggNOG" id="ENOG502TEXG">
    <property type="taxonomic scope" value="Eukaryota"/>
</dbReference>